<dbReference type="InterPro" id="IPR007831">
    <property type="entry name" value="T2SS_GspE_N"/>
</dbReference>
<dbReference type="GO" id="GO:0016887">
    <property type="term" value="F:ATP hydrolysis activity"/>
    <property type="evidence" value="ECO:0007669"/>
    <property type="project" value="TreeGrafter"/>
</dbReference>
<dbReference type="InterPro" id="IPR003593">
    <property type="entry name" value="AAA+_ATPase"/>
</dbReference>
<dbReference type="Gene3D" id="1.10.40.70">
    <property type="match status" value="1"/>
</dbReference>
<dbReference type="CDD" id="cd01129">
    <property type="entry name" value="PulE-GspE-like"/>
    <property type="match status" value="1"/>
</dbReference>
<feature type="domain" description="Response regulatory" evidence="6">
    <location>
        <begin position="620"/>
        <end position="736"/>
    </location>
</feature>
<feature type="compositionally biased region" description="Low complexity" evidence="5">
    <location>
        <begin position="580"/>
        <end position="592"/>
    </location>
</feature>
<dbReference type="InterPro" id="IPR027417">
    <property type="entry name" value="P-loop_NTPase"/>
</dbReference>
<dbReference type="PROSITE" id="PS00662">
    <property type="entry name" value="T2SP_E"/>
    <property type="match status" value="1"/>
</dbReference>
<proteinExistence type="inferred from homology"/>
<accession>A0A4U8YQ15</accession>
<name>A0A4U8YQ15_9BACT</name>
<protein>
    <submittedName>
        <fullName evidence="7">Type ii secretion system protein e</fullName>
    </submittedName>
</protein>
<evidence type="ECO:0000259" key="6">
    <source>
        <dbReference type="PROSITE" id="PS50110"/>
    </source>
</evidence>
<sequence length="745" mass="81836">MKKPDNAPKKTAHTHSHKKLGDILIEAGVIEPKDLQKALHAQATSPKKIGQILMDMGIVDDIQIARALSEQLNIPYLHLPDIKIAPEVIAQVSAEIAETYLLLPTKEENDELVVTMANPLEFYALDDLRFMTQKRIKIAVSPQSEVLTAIDTYYPKKGLHLDEALQNEVQIEVIKTTEANEKELDKGALTSIAEDPPVVRFANSILADAVKLKASDIHIEPRQASVIIRYRIDGIMREILKTDKLIHSALVSRIKVFSSMDISIRRKPQDGRAQVKYGGIAYDLRVSSFPTSYGEKITIRILNPESAKMSFENLGLQGTHYKDLESSIQLPQGIILVTGPTGSGKSTTLYACLNRLNSPEVNIITVEDPVEYKVDGINQGQINPKAGITFPAALRSILRQDPDIVMVGEIRDGETAGIACQAAQTGHLVLSTLHTNDSPSAVTRLLDLGVDAFVVADSVVACIGQRLVRRICDKCKTTDTLSAQLLEKIPSGENGDEDVRYYKGEGCEACRYSGYVGRIGIYEILRITPSIQSLIKKDVSAATIKAQAMKEGFQPFFMDGVMKARQGLTTLGEVLRVAGPDTSPTEAAAPASAAPPDPAAVTSMPAFDPTSHVTVVGHPTVLVVDDNEIELEMMSHLLKTQNYRIVKATNGVEALKSVYHAMPDLIVTDYVMPEMDGFTLIKKLKEEIATRMIPVIMLTANEDLKSEVEVLNVGADDYMTKPVNYERFIARVNRLLQRRMEAPKG</sequence>
<evidence type="ECO:0000256" key="2">
    <source>
        <dbReference type="ARBA" id="ARBA00022741"/>
    </source>
</evidence>
<dbReference type="InterPro" id="IPR001789">
    <property type="entry name" value="Sig_transdc_resp-reg_receiver"/>
</dbReference>
<dbReference type="Gene3D" id="3.30.450.90">
    <property type="match status" value="1"/>
</dbReference>
<comment type="similarity">
    <text evidence="1">Belongs to the GSP E family.</text>
</comment>
<dbReference type="AlphaFoldDB" id="A0A4U8YQ15"/>
<dbReference type="Pfam" id="PF05157">
    <property type="entry name" value="MshEN"/>
    <property type="match status" value="1"/>
</dbReference>
<evidence type="ECO:0000313" key="7">
    <source>
        <dbReference type="EMBL" id="VFQ45900.1"/>
    </source>
</evidence>
<evidence type="ECO:0000256" key="5">
    <source>
        <dbReference type="SAM" id="MobiDB-lite"/>
    </source>
</evidence>
<dbReference type="Gene3D" id="3.40.50.2300">
    <property type="match status" value="1"/>
</dbReference>
<evidence type="ECO:0000256" key="3">
    <source>
        <dbReference type="ARBA" id="ARBA00022840"/>
    </source>
</evidence>
<dbReference type="SMART" id="SM00382">
    <property type="entry name" value="AAA"/>
    <property type="match status" value="1"/>
</dbReference>
<dbReference type="PROSITE" id="PS50110">
    <property type="entry name" value="RESPONSE_REGULATORY"/>
    <property type="match status" value="1"/>
</dbReference>
<dbReference type="SMART" id="SM00448">
    <property type="entry name" value="REC"/>
    <property type="match status" value="1"/>
</dbReference>
<organism evidence="7 8">
    <name type="scientific">Desulfoluna butyratoxydans</name>
    <dbReference type="NCBI Taxonomy" id="231438"/>
    <lineage>
        <taxon>Bacteria</taxon>
        <taxon>Pseudomonadati</taxon>
        <taxon>Thermodesulfobacteriota</taxon>
        <taxon>Desulfobacteria</taxon>
        <taxon>Desulfobacterales</taxon>
        <taxon>Desulfolunaceae</taxon>
        <taxon>Desulfoluna</taxon>
    </lineage>
</organism>
<feature type="modified residue" description="4-aspartylphosphate" evidence="4">
    <location>
        <position position="669"/>
    </location>
</feature>
<dbReference type="InterPro" id="IPR037257">
    <property type="entry name" value="T2SS_E_N_sf"/>
</dbReference>
<dbReference type="Proteomes" id="UP000507962">
    <property type="component" value="Unassembled WGS sequence"/>
</dbReference>
<dbReference type="SUPFAM" id="SSF52540">
    <property type="entry name" value="P-loop containing nucleoside triphosphate hydrolases"/>
    <property type="match status" value="1"/>
</dbReference>
<dbReference type="FunFam" id="3.40.50.300:FF:000398">
    <property type="entry name" value="Type IV pilus assembly ATPase PilB"/>
    <property type="match status" value="1"/>
</dbReference>
<feature type="region of interest" description="Disordered" evidence="5">
    <location>
        <begin position="579"/>
        <end position="599"/>
    </location>
</feature>
<dbReference type="EMBL" id="CAADHO010000006">
    <property type="protein sequence ID" value="VFQ45900.1"/>
    <property type="molecule type" value="Genomic_DNA"/>
</dbReference>
<keyword evidence="3" id="KW-0067">ATP-binding</keyword>
<evidence type="ECO:0000313" key="8">
    <source>
        <dbReference type="Proteomes" id="UP000507962"/>
    </source>
</evidence>
<dbReference type="GO" id="GO:0000160">
    <property type="term" value="P:phosphorelay signal transduction system"/>
    <property type="evidence" value="ECO:0007669"/>
    <property type="project" value="InterPro"/>
</dbReference>
<dbReference type="PANTHER" id="PTHR30258">
    <property type="entry name" value="TYPE II SECRETION SYSTEM PROTEIN GSPE-RELATED"/>
    <property type="match status" value="1"/>
</dbReference>
<evidence type="ECO:0000256" key="1">
    <source>
        <dbReference type="ARBA" id="ARBA00006611"/>
    </source>
</evidence>
<dbReference type="Gene3D" id="3.30.300.160">
    <property type="entry name" value="Type II secretion system, protein E, N-terminal domain"/>
    <property type="match status" value="1"/>
</dbReference>
<dbReference type="GO" id="GO:0005886">
    <property type="term" value="C:plasma membrane"/>
    <property type="evidence" value="ECO:0007669"/>
    <property type="project" value="TreeGrafter"/>
</dbReference>
<keyword evidence="4" id="KW-0597">Phosphoprotein</keyword>
<dbReference type="Pfam" id="PF00072">
    <property type="entry name" value="Response_reg"/>
    <property type="match status" value="1"/>
</dbReference>
<reference evidence="7 8" key="1">
    <citation type="submission" date="2019-03" db="EMBL/GenBank/DDBJ databases">
        <authorList>
            <person name="Nijsse B."/>
        </authorList>
    </citation>
    <scope>NUCLEOTIDE SEQUENCE [LARGE SCALE GENOMIC DNA]</scope>
    <source>
        <strain evidence="7">Desulfoluna butyratoxydans MSL71</strain>
    </source>
</reference>
<dbReference type="PANTHER" id="PTHR30258:SF1">
    <property type="entry name" value="PROTEIN TRANSPORT PROTEIN HOFB HOMOLOG"/>
    <property type="match status" value="1"/>
</dbReference>
<dbReference type="RefSeq" id="WP_180142966.1">
    <property type="nucleotide sequence ID" value="NZ_CAADHO010000006.1"/>
</dbReference>
<dbReference type="Gene3D" id="3.40.50.300">
    <property type="entry name" value="P-loop containing nucleotide triphosphate hydrolases"/>
    <property type="match status" value="1"/>
</dbReference>
<dbReference type="SUPFAM" id="SSF52172">
    <property type="entry name" value="CheY-like"/>
    <property type="match status" value="1"/>
</dbReference>
<keyword evidence="2" id="KW-0547">Nucleotide-binding</keyword>
<dbReference type="InterPro" id="IPR001482">
    <property type="entry name" value="T2SS/T4SS_dom"/>
</dbReference>
<dbReference type="SUPFAM" id="SSF160246">
    <property type="entry name" value="EspE N-terminal domain-like"/>
    <property type="match status" value="1"/>
</dbReference>
<dbReference type="Pfam" id="PF00437">
    <property type="entry name" value="T2SSE"/>
    <property type="match status" value="1"/>
</dbReference>
<keyword evidence="8" id="KW-1185">Reference proteome</keyword>
<dbReference type="GO" id="GO:0005524">
    <property type="term" value="F:ATP binding"/>
    <property type="evidence" value="ECO:0007669"/>
    <property type="project" value="UniProtKB-KW"/>
</dbReference>
<gene>
    <name evidence="7" type="ORF">MSL71_35630</name>
</gene>
<evidence type="ECO:0000256" key="4">
    <source>
        <dbReference type="PROSITE-ProRule" id="PRU00169"/>
    </source>
</evidence>
<dbReference type="InterPro" id="IPR011006">
    <property type="entry name" value="CheY-like_superfamily"/>
</dbReference>